<dbReference type="InterPro" id="IPR050109">
    <property type="entry name" value="HTH-type_TetR-like_transc_reg"/>
</dbReference>
<dbReference type="InterPro" id="IPR009057">
    <property type="entry name" value="Homeodomain-like_sf"/>
</dbReference>
<proteinExistence type="predicted"/>
<evidence type="ECO:0000256" key="2">
    <source>
        <dbReference type="PROSITE-ProRule" id="PRU00335"/>
    </source>
</evidence>
<dbReference type="PANTHER" id="PTHR30055:SF219">
    <property type="entry name" value="TRANSCRIPTIONAL REGULATORY PROTEIN"/>
    <property type="match status" value="1"/>
</dbReference>
<dbReference type="KEGG" id="nec:KGD82_25575"/>
<feature type="domain" description="HTH tetR-type" evidence="3">
    <location>
        <begin position="1"/>
        <end position="61"/>
    </location>
</feature>
<protein>
    <submittedName>
        <fullName evidence="4">TetR/AcrR family transcriptional regulator</fullName>
    </submittedName>
</protein>
<dbReference type="InterPro" id="IPR001647">
    <property type="entry name" value="HTH_TetR"/>
</dbReference>
<evidence type="ECO:0000313" key="4">
    <source>
        <dbReference type="EMBL" id="QVJ01390.1"/>
    </source>
</evidence>
<dbReference type="Gene3D" id="1.10.357.10">
    <property type="entry name" value="Tetracycline Repressor, domain 2"/>
    <property type="match status" value="1"/>
</dbReference>
<keyword evidence="5" id="KW-1185">Reference proteome</keyword>
<dbReference type="EMBL" id="CP074402">
    <property type="protein sequence ID" value="QVJ01390.1"/>
    <property type="molecule type" value="Genomic_DNA"/>
</dbReference>
<keyword evidence="1 2" id="KW-0238">DNA-binding</keyword>
<accession>A0A975L950</accession>
<dbReference type="PRINTS" id="PR00455">
    <property type="entry name" value="HTHTETR"/>
</dbReference>
<name>A0A975L950_9ACTN</name>
<feature type="DNA-binding region" description="H-T-H motif" evidence="2">
    <location>
        <begin position="24"/>
        <end position="43"/>
    </location>
</feature>
<gene>
    <name evidence="4" type="ORF">KGD82_25575</name>
</gene>
<dbReference type="GO" id="GO:0000976">
    <property type="term" value="F:transcription cis-regulatory region binding"/>
    <property type="evidence" value="ECO:0007669"/>
    <property type="project" value="TreeGrafter"/>
</dbReference>
<dbReference type="GO" id="GO:0003700">
    <property type="term" value="F:DNA-binding transcription factor activity"/>
    <property type="evidence" value="ECO:0007669"/>
    <property type="project" value="TreeGrafter"/>
</dbReference>
<sequence length="193" mass="20784">MGHKEQLLEGAKRCLYEKGYARTTARDVVAASGANLASIGYHYGSKEALLTAAMIEAVGEWTERVLGTLRPERTTPLGRFEETMNQLARAYPEARTMVAANFEALVHLERQPELRARLVQGHALARRALVALVLDVPEEEVTAEQERGLGSLLLTMVPGTMALFLVDPDGVPDGTGLVEGMRVLVGSEAGAAS</sequence>
<organism evidence="4 5">
    <name type="scientific">Nocardiopsis eucommiae</name>
    <dbReference type="NCBI Taxonomy" id="2831970"/>
    <lineage>
        <taxon>Bacteria</taxon>
        <taxon>Bacillati</taxon>
        <taxon>Actinomycetota</taxon>
        <taxon>Actinomycetes</taxon>
        <taxon>Streptosporangiales</taxon>
        <taxon>Nocardiopsidaceae</taxon>
        <taxon>Nocardiopsis</taxon>
    </lineage>
</organism>
<dbReference type="AlphaFoldDB" id="A0A975L950"/>
<evidence type="ECO:0000259" key="3">
    <source>
        <dbReference type="PROSITE" id="PS50977"/>
    </source>
</evidence>
<dbReference type="PANTHER" id="PTHR30055">
    <property type="entry name" value="HTH-TYPE TRANSCRIPTIONAL REGULATOR RUTR"/>
    <property type="match status" value="1"/>
</dbReference>
<dbReference type="SUPFAM" id="SSF46689">
    <property type="entry name" value="Homeodomain-like"/>
    <property type="match status" value="1"/>
</dbReference>
<dbReference type="Pfam" id="PF00440">
    <property type="entry name" value="TetR_N"/>
    <property type="match status" value="1"/>
</dbReference>
<evidence type="ECO:0000256" key="1">
    <source>
        <dbReference type="ARBA" id="ARBA00023125"/>
    </source>
</evidence>
<evidence type="ECO:0000313" key="5">
    <source>
        <dbReference type="Proteomes" id="UP000682416"/>
    </source>
</evidence>
<dbReference type="PROSITE" id="PS50977">
    <property type="entry name" value="HTH_TETR_2"/>
    <property type="match status" value="1"/>
</dbReference>
<reference evidence="4" key="1">
    <citation type="submission" date="2021-05" db="EMBL/GenBank/DDBJ databases">
        <authorList>
            <person name="Kaiqin L."/>
            <person name="Jian G."/>
        </authorList>
    </citation>
    <scope>NUCLEOTIDE SEQUENCE</scope>
    <source>
        <strain evidence="4">HDS5</strain>
    </source>
</reference>
<dbReference type="Proteomes" id="UP000682416">
    <property type="component" value="Chromosome"/>
</dbReference>